<proteinExistence type="predicted"/>
<gene>
    <name evidence="2" type="ORF">OLUC0939_LOCUS2311</name>
</gene>
<organism evidence="2">
    <name type="scientific">Ostreococcus sp. 'lucimarinus'</name>
    <dbReference type="NCBI Taxonomy" id="242159"/>
    <lineage>
        <taxon>Eukaryota</taxon>
        <taxon>Viridiplantae</taxon>
        <taxon>Chlorophyta</taxon>
        <taxon>Mamiellophyceae</taxon>
        <taxon>Mamiellales</taxon>
        <taxon>Bathycoccaceae</taxon>
        <taxon>Ostreococcus</taxon>
    </lineage>
</organism>
<protein>
    <submittedName>
        <fullName evidence="2">Uncharacterized protein</fullName>
    </submittedName>
</protein>
<accession>A0A7R9T2K0</accession>
<keyword evidence="1" id="KW-0812">Transmembrane</keyword>
<evidence type="ECO:0000256" key="1">
    <source>
        <dbReference type="SAM" id="Phobius"/>
    </source>
</evidence>
<name>A0A7R9T2K0_9CHLO</name>
<keyword evidence="1" id="KW-1133">Transmembrane helix</keyword>
<evidence type="ECO:0000313" key="2">
    <source>
        <dbReference type="EMBL" id="CAD8221590.1"/>
    </source>
</evidence>
<dbReference type="EMBL" id="HBDX01002681">
    <property type="protein sequence ID" value="CAD8221590.1"/>
    <property type="molecule type" value="Transcribed_RNA"/>
</dbReference>
<dbReference type="AlphaFoldDB" id="A0A7R9T2K0"/>
<reference evidence="2" key="1">
    <citation type="submission" date="2021-01" db="EMBL/GenBank/DDBJ databases">
        <authorList>
            <person name="Corre E."/>
            <person name="Pelletier E."/>
            <person name="Niang G."/>
            <person name="Scheremetjew M."/>
            <person name="Finn R."/>
            <person name="Kale V."/>
            <person name="Holt S."/>
            <person name="Cochrane G."/>
            <person name="Meng A."/>
            <person name="Brown T."/>
            <person name="Cohen L."/>
        </authorList>
    </citation>
    <scope>NUCLEOTIDE SEQUENCE</scope>
    <source>
        <strain evidence="2">Clade-A-BCC118000</strain>
    </source>
</reference>
<sequence>MNAMVTTLATVASARKARGRRGNAWRVYGPTATTAASVALLCADPMRHVLQDHELWTTNSAMYRPGCEHGDIRCLSVVGWVFLTCTYIGFACLIVGALWNADALGKLGREFRRRLEGDDADFEA</sequence>
<feature type="transmembrane region" description="Helical" evidence="1">
    <location>
        <begin position="77"/>
        <end position="99"/>
    </location>
</feature>
<keyword evidence="1" id="KW-0472">Membrane</keyword>